<name>A0A1R3IWF5_9ROSI</name>
<dbReference type="OrthoDB" id="47801at2759"/>
<dbReference type="InterPro" id="IPR000608">
    <property type="entry name" value="UBC"/>
</dbReference>
<evidence type="ECO:0000259" key="3">
    <source>
        <dbReference type="PROSITE" id="PS50127"/>
    </source>
</evidence>
<dbReference type="Proteomes" id="UP000187203">
    <property type="component" value="Unassembled WGS sequence"/>
</dbReference>
<comment type="caution">
    <text evidence="4">The sequence shown here is derived from an EMBL/GenBank/DDBJ whole genome shotgun (WGS) entry which is preliminary data.</text>
</comment>
<dbReference type="GO" id="GO:0061631">
    <property type="term" value="F:ubiquitin conjugating enzyme activity"/>
    <property type="evidence" value="ECO:0007669"/>
    <property type="project" value="TreeGrafter"/>
</dbReference>
<proteinExistence type="predicted"/>
<evidence type="ECO:0000313" key="5">
    <source>
        <dbReference type="Proteomes" id="UP000187203"/>
    </source>
</evidence>
<gene>
    <name evidence="4" type="ORF">COLO4_20887</name>
</gene>
<dbReference type="SUPFAM" id="SSF54495">
    <property type="entry name" value="UBC-like"/>
    <property type="match status" value="1"/>
</dbReference>
<dbReference type="Pfam" id="PF00179">
    <property type="entry name" value="UQ_con"/>
    <property type="match status" value="1"/>
</dbReference>
<evidence type="ECO:0000256" key="1">
    <source>
        <dbReference type="ARBA" id="ARBA00022679"/>
    </source>
</evidence>
<keyword evidence="1" id="KW-0808">Transferase</keyword>
<feature type="domain" description="UBC core" evidence="3">
    <location>
        <begin position="40"/>
        <end position="121"/>
    </location>
</feature>
<evidence type="ECO:0000256" key="2">
    <source>
        <dbReference type="ARBA" id="ARBA00022786"/>
    </source>
</evidence>
<accession>A0A1R3IWF5</accession>
<dbReference type="PANTHER" id="PTHR46116:SF19">
    <property type="entry name" value="UBIQUITIN-CONJUGATING ENZYME FAMILY PROTEIN"/>
    <property type="match status" value="1"/>
</dbReference>
<evidence type="ECO:0000313" key="4">
    <source>
        <dbReference type="EMBL" id="OMO86893.1"/>
    </source>
</evidence>
<dbReference type="InterPro" id="IPR016135">
    <property type="entry name" value="UBQ-conjugating_enzyme/RWD"/>
</dbReference>
<dbReference type="PROSITE" id="PS50127">
    <property type="entry name" value="UBC_2"/>
    <property type="match status" value="1"/>
</dbReference>
<protein>
    <submittedName>
        <fullName evidence="4">Ubiquitin-conjugating enzyme, E2</fullName>
    </submittedName>
</protein>
<keyword evidence="5" id="KW-1185">Reference proteome</keyword>
<dbReference type="STRING" id="93759.A0A1R3IWF5"/>
<dbReference type="AlphaFoldDB" id="A0A1R3IWF5"/>
<organism evidence="4 5">
    <name type="scientific">Corchorus olitorius</name>
    <dbReference type="NCBI Taxonomy" id="93759"/>
    <lineage>
        <taxon>Eukaryota</taxon>
        <taxon>Viridiplantae</taxon>
        <taxon>Streptophyta</taxon>
        <taxon>Embryophyta</taxon>
        <taxon>Tracheophyta</taxon>
        <taxon>Spermatophyta</taxon>
        <taxon>Magnoliopsida</taxon>
        <taxon>eudicotyledons</taxon>
        <taxon>Gunneridae</taxon>
        <taxon>Pentapetalae</taxon>
        <taxon>rosids</taxon>
        <taxon>malvids</taxon>
        <taxon>Malvales</taxon>
        <taxon>Malvaceae</taxon>
        <taxon>Grewioideae</taxon>
        <taxon>Apeibeae</taxon>
        <taxon>Corchorus</taxon>
    </lineage>
</organism>
<keyword evidence="2" id="KW-0833">Ubl conjugation pathway</keyword>
<sequence length="121" mass="14129">MESKSSVLRDRALLGLEQFDCVTDFSDHRYRGNAELTNKETIERIMKEWKILKKNLPESIFVRVYENRVDLMRAAIMGAQGTPYHYGLFFFDISFPSNYPNSPPKVQCSSFKGVKEFQEIH</sequence>
<dbReference type="EMBL" id="AWUE01017496">
    <property type="protein sequence ID" value="OMO86893.1"/>
    <property type="molecule type" value="Genomic_DNA"/>
</dbReference>
<dbReference type="PANTHER" id="PTHR46116">
    <property type="entry name" value="(E3-INDEPENDENT) E2 UBIQUITIN-CONJUGATING ENZYME"/>
    <property type="match status" value="1"/>
</dbReference>
<reference evidence="5" key="1">
    <citation type="submission" date="2013-09" db="EMBL/GenBank/DDBJ databases">
        <title>Corchorus olitorius genome sequencing.</title>
        <authorList>
            <person name="Alam M."/>
            <person name="Haque M.S."/>
            <person name="Islam M.S."/>
            <person name="Emdad E.M."/>
            <person name="Islam M.M."/>
            <person name="Ahmed B."/>
            <person name="Halim A."/>
            <person name="Hossen Q.M.M."/>
            <person name="Hossain M.Z."/>
            <person name="Ahmed R."/>
            <person name="Khan M.M."/>
            <person name="Islam R."/>
            <person name="Rashid M.M."/>
            <person name="Khan S.A."/>
            <person name="Rahman M.S."/>
            <person name="Alam M."/>
            <person name="Yahiya A.S."/>
            <person name="Khan M.S."/>
            <person name="Azam M.S."/>
            <person name="Haque T."/>
            <person name="Lashkar M.Z.H."/>
            <person name="Akhand A.I."/>
            <person name="Morshed G."/>
            <person name="Roy S."/>
            <person name="Uddin K.S."/>
            <person name="Rabeya T."/>
            <person name="Hossain A.S."/>
            <person name="Chowdhury A."/>
            <person name="Snigdha A.R."/>
            <person name="Mortoza M.S."/>
            <person name="Matin S.A."/>
            <person name="Hoque S.M.E."/>
            <person name="Islam M.K."/>
            <person name="Roy D.K."/>
            <person name="Haider R."/>
            <person name="Moosa M.M."/>
            <person name="Elias S.M."/>
            <person name="Hasan A.M."/>
            <person name="Jahan S."/>
            <person name="Shafiuddin M."/>
            <person name="Mahmood N."/>
            <person name="Shommy N.S."/>
        </authorList>
    </citation>
    <scope>NUCLEOTIDE SEQUENCE [LARGE SCALE GENOMIC DNA]</scope>
    <source>
        <strain evidence="5">cv. O-4</strain>
    </source>
</reference>
<dbReference type="Gene3D" id="3.10.110.10">
    <property type="entry name" value="Ubiquitin Conjugating Enzyme"/>
    <property type="match status" value="1"/>
</dbReference>